<proteinExistence type="predicted"/>
<reference evidence="1 2" key="1">
    <citation type="submission" date="2020-12" db="EMBL/GenBank/DDBJ databases">
        <title>WGS of Thermoactinomyces spp.</title>
        <authorList>
            <person name="Cheng K."/>
        </authorList>
    </citation>
    <scope>NUCLEOTIDE SEQUENCE [LARGE SCALE GENOMIC DNA]</scope>
    <source>
        <strain evidence="2">CICC 10671\DSM 43846</strain>
    </source>
</reference>
<evidence type="ECO:0000313" key="1">
    <source>
        <dbReference type="EMBL" id="MBH8594081.1"/>
    </source>
</evidence>
<keyword evidence="2" id="KW-1185">Reference proteome</keyword>
<protein>
    <submittedName>
        <fullName evidence="1">Uncharacterized protein</fullName>
    </submittedName>
</protein>
<dbReference type="Proteomes" id="UP000633619">
    <property type="component" value="Unassembled WGS sequence"/>
</dbReference>
<dbReference type="RefSeq" id="WP_181729163.1">
    <property type="nucleotide sequence ID" value="NZ_JACEIR010000001.1"/>
</dbReference>
<dbReference type="AlphaFoldDB" id="A0A8I1A7D5"/>
<gene>
    <name evidence="1" type="ORF">I8U20_01905</name>
</gene>
<sequence>MSVHYRYIQIPGPVAPGETKSAFVDLGVKDVEITSASIWAPRVPYSTEGKTLVYLDCEPTHQEFSGYTTPPEVPHLTILQVEGDVEDEQGSVHAQSIKVRGERGTVYGQDNFPFYATGRISLNYKNDTDAEFPEDYGILAAIIYKDV</sequence>
<accession>A0A8I1A7D5</accession>
<organism evidence="1 2">
    <name type="scientific">Thermoactinomyces intermedius</name>
    <dbReference type="NCBI Taxonomy" id="2024"/>
    <lineage>
        <taxon>Bacteria</taxon>
        <taxon>Bacillati</taxon>
        <taxon>Bacillota</taxon>
        <taxon>Bacilli</taxon>
        <taxon>Bacillales</taxon>
        <taxon>Thermoactinomycetaceae</taxon>
        <taxon>Thermoactinomyces</taxon>
    </lineage>
</organism>
<comment type="caution">
    <text evidence="1">The sequence shown here is derived from an EMBL/GenBank/DDBJ whole genome shotgun (WGS) entry which is preliminary data.</text>
</comment>
<name>A0A8I1A7D5_THEIN</name>
<dbReference type="EMBL" id="JAECVW010000001">
    <property type="protein sequence ID" value="MBH8594081.1"/>
    <property type="molecule type" value="Genomic_DNA"/>
</dbReference>
<evidence type="ECO:0000313" key="2">
    <source>
        <dbReference type="Proteomes" id="UP000633619"/>
    </source>
</evidence>